<dbReference type="Gene3D" id="3.40.190.290">
    <property type="match status" value="1"/>
</dbReference>
<dbReference type="InterPro" id="IPR000847">
    <property type="entry name" value="LysR_HTH_N"/>
</dbReference>
<reference evidence="8" key="1">
    <citation type="submission" date="2018-01" db="EMBL/GenBank/DDBJ databases">
        <authorList>
            <person name="Peeters C."/>
        </authorList>
    </citation>
    <scope>NUCLEOTIDE SEQUENCE [LARGE SCALE GENOMIC DNA]</scope>
</reference>
<evidence type="ECO:0000256" key="2">
    <source>
        <dbReference type="ARBA" id="ARBA00023015"/>
    </source>
</evidence>
<evidence type="ECO:0000256" key="1">
    <source>
        <dbReference type="ARBA" id="ARBA00009437"/>
    </source>
</evidence>
<sequence>MNQIHAMRVFVRVADTESFRRAAQQLDVSNALVTRAIAMLEAHLRTRLINRTTRNLSLTEAGTRYLEGCRALLEELDHLESTVTHTEGEPSGTLRVVASSALSLLTLTPLIDGFRKVYPKVNVRLTLAERHVDLVEDGYDVGIVTAFMVSSTALIERPVGTNALVPVATPAFIAEHGMPNSPTDLQSLASVGLPNEMRSQTWHFRHRLGDADQITLAPVYTVNNGLMVRLATLKSMGFSIVPEGIVRADIEEGTLVRLLDGYSIDDPDMKISIVYPGRQYLPAKTRFFIDYALDYLSREFAVKGIRPDEALRPPAPGLMPLQQPVRSASATAN</sequence>
<dbReference type="SUPFAM" id="SSF46785">
    <property type="entry name" value="Winged helix' DNA-binding domain"/>
    <property type="match status" value="1"/>
</dbReference>
<dbReference type="Pfam" id="PF03466">
    <property type="entry name" value="LysR_substrate"/>
    <property type="match status" value="1"/>
</dbReference>
<feature type="domain" description="HTH lysR-type" evidence="6">
    <location>
        <begin position="1"/>
        <end position="59"/>
    </location>
</feature>
<keyword evidence="4" id="KW-0804">Transcription</keyword>
<dbReference type="EMBL" id="OGTP01000026">
    <property type="protein sequence ID" value="SPB18137.1"/>
    <property type="molecule type" value="Genomic_DNA"/>
</dbReference>
<dbReference type="RefSeq" id="WP_106857587.1">
    <property type="nucleotide sequence ID" value="NZ_OGTP01000026.1"/>
</dbReference>
<protein>
    <submittedName>
        <fullName evidence="7">LysR family transcriptional regulator</fullName>
    </submittedName>
</protein>
<dbReference type="SUPFAM" id="SSF53850">
    <property type="entry name" value="Periplasmic binding protein-like II"/>
    <property type="match status" value="1"/>
</dbReference>
<dbReference type="AlphaFoldDB" id="A0A2U3ID37"/>
<dbReference type="CDD" id="cd08422">
    <property type="entry name" value="PBP2_CrgA_like"/>
    <property type="match status" value="1"/>
</dbReference>
<dbReference type="InterPro" id="IPR058163">
    <property type="entry name" value="LysR-type_TF_proteobact-type"/>
</dbReference>
<dbReference type="PANTHER" id="PTHR30537">
    <property type="entry name" value="HTH-TYPE TRANSCRIPTIONAL REGULATOR"/>
    <property type="match status" value="1"/>
</dbReference>
<dbReference type="Pfam" id="PF00126">
    <property type="entry name" value="HTH_1"/>
    <property type="match status" value="1"/>
</dbReference>
<keyword evidence="2" id="KW-0805">Transcription regulation</keyword>
<evidence type="ECO:0000259" key="6">
    <source>
        <dbReference type="PROSITE" id="PS50931"/>
    </source>
</evidence>
<gene>
    <name evidence="7" type="ORF">NOV72_05336</name>
</gene>
<dbReference type="InterPro" id="IPR005119">
    <property type="entry name" value="LysR_subst-bd"/>
</dbReference>
<feature type="region of interest" description="Disordered" evidence="5">
    <location>
        <begin position="313"/>
        <end position="333"/>
    </location>
</feature>
<dbReference type="PROSITE" id="PS50931">
    <property type="entry name" value="HTH_LYSR"/>
    <property type="match status" value="1"/>
</dbReference>
<proteinExistence type="inferred from homology"/>
<organism evidence="7 8">
    <name type="scientific">Caballeronia novacaledonica</name>
    <dbReference type="NCBI Taxonomy" id="1544861"/>
    <lineage>
        <taxon>Bacteria</taxon>
        <taxon>Pseudomonadati</taxon>
        <taxon>Pseudomonadota</taxon>
        <taxon>Betaproteobacteria</taxon>
        <taxon>Burkholderiales</taxon>
        <taxon>Burkholderiaceae</taxon>
        <taxon>Caballeronia</taxon>
    </lineage>
</organism>
<dbReference type="InterPro" id="IPR036390">
    <property type="entry name" value="WH_DNA-bd_sf"/>
</dbReference>
<dbReference type="Gene3D" id="1.10.10.10">
    <property type="entry name" value="Winged helix-like DNA-binding domain superfamily/Winged helix DNA-binding domain"/>
    <property type="match status" value="1"/>
</dbReference>
<evidence type="ECO:0000256" key="5">
    <source>
        <dbReference type="SAM" id="MobiDB-lite"/>
    </source>
</evidence>
<comment type="similarity">
    <text evidence="1">Belongs to the LysR transcriptional regulatory family.</text>
</comment>
<evidence type="ECO:0000256" key="4">
    <source>
        <dbReference type="ARBA" id="ARBA00023163"/>
    </source>
</evidence>
<evidence type="ECO:0000313" key="8">
    <source>
        <dbReference type="Proteomes" id="UP000238169"/>
    </source>
</evidence>
<dbReference type="GO" id="GO:0003700">
    <property type="term" value="F:DNA-binding transcription factor activity"/>
    <property type="evidence" value="ECO:0007669"/>
    <property type="project" value="InterPro"/>
</dbReference>
<keyword evidence="3" id="KW-0238">DNA-binding</keyword>
<dbReference type="PANTHER" id="PTHR30537:SF5">
    <property type="entry name" value="HTH-TYPE TRANSCRIPTIONAL ACTIVATOR TTDR-RELATED"/>
    <property type="match status" value="1"/>
</dbReference>
<keyword evidence="8" id="KW-1185">Reference proteome</keyword>
<evidence type="ECO:0000313" key="7">
    <source>
        <dbReference type="EMBL" id="SPB18137.1"/>
    </source>
</evidence>
<accession>A0A2U3ID37</accession>
<dbReference type="FunFam" id="1.10.10.10:FF:000001">
    <property type="entry name" value="LysR family transcriptional regulator"/>
    <property type="match status" value="1"/>
</dbReference>
<dbReference type="InterPro" id="IPR036388">
    <property type="entry name" value="WH-like_DNA-bd_sf"/>
</dbReference>
<dbReference type="Proteomes" id="UP000238169">
    <property type="component" value="Unassembled WGS sequence"/>
</dbReference>
<feature type="compositionally biased region" description="Polar residues" evidence="5">
    <location>
        <begin position="324"/>
        <end position="333"/>
    </location>
</feature>
<dbReference type="GO" id="GO:0003677">
    <property type="term" value="F:DNA binding"/>
    <property type="evidence" value="ECO:0007669"/>
    <property type="project" value="UniProtKB-KW"/>
</dbReference>
<name>A0A2U3ID37_9BURK</name>
<evidence type="ECO:0000256" key="3">
    <source>
        <dbReference type="ARBA" id="ARBA00023125"/>
    </source>
</evidence>
<dbReference type="OrthoDB" id="9080054at2"/>